<evidence type="ECO:0000256" key="3">
    <source>
        <dbReference type="ARBA" id="ARBA00022553"/>
    </source>
</evidence>
<dbReference type="SUPFAM" id="SSF46785">
    <property type="entry name" value="Winged helix' DNA-binding domain"/>
    <property type="match status" value="1"/>
</dbReference>
<sequence length="231" mass="25024">MIRTLLVDDDALTLELHRDYLARLDGFIVAGECSSARAALNAVLDRPGAAAFDLVLLDITMPDGSGIDVLRTLRARAEATDVIAITGVRDAETVRQMAALGVYHYLIKPFPFAVFQERMDGYRAHREQATTTAGEATQAEVDALLGRATGTVAVPKGLSVASLEKISAVLRTSGPLSAREAAERLGMSRVAARRYLEHLVAEGVLTRAARYGTRGRPETEYDWKRRTGPTA</sequence>
<evidence type="ECO:0000256" key="5">
    <source>
        <dbReference type="ARBA" id="ARBA00023015"/>
    </source>
</evidence>
<keyword evidence="5 9" id="KW-0805">Transcription regulation</keyword>
<keyword evidence="4 9" id="KW-0902">Two-component regulatory system</keyword>
<dbReference type="InterPro" id="IPR011006">
    <property type="entry name" value="CheY-like_superfamily"/>
</dbReference>
<dbReference type="InterPro" id="IPR036390">
    <property type="entry name" value="WH_DNA-bd_sf"/>
</dbReference>
<comment type="subcellular location">
    <subcellularLocation>
        <location evidence="1 9">Cytoplasm</location>
    </subcellularLocation>
</comment>
<feature type="domain" description="Response regulatory" evidence="11">
    <location>
        <begin position="3"/>
        <end position="123"/>
    </location>
</feature>
<evidence type="ECO:0000256" key="8">
    <source>
        <dbReference type="ARBA" id="ARBA00023163"/>
    </source>
</evidence>
<dbReference type="Pfam" id="PF09339">
    <property type="entry name" value="HTH_IclR"/>
    <property type="match status" value="1"/>
</dbReference>
<organism evidence="12 13">
    <name type="scientific">Microbacterium aurugineum</name>
    <dbReference type="NCBI Taxonomy" id="2851642"/>
    <lineage>
        <taxon>Bacteria</taxon>
        <taxon>Bacillati</taxon>
        <taxon>Actinomycetota</taxon>
        <taxon>Actinomycetes</taxon>
        <taxon>Micrococcales</taxon>
        <taxon>Microbacteriaceae</taxon>
        <taxon>Microbacterium</taxon>
    </lineage>
</organism>
<evidence type="ECO:0000313" key="13">
    <source>
        <dbReference type="Proteomes" id="UP000830631"/>
    </source>
</evidence>
<feature type="modified residue" description="4-aspartylphosphate" evidence="10">
    <location>
        <position position="58"/>
    </location>
</feature>
<keyword evidence="7 9" id="KW-0010">Activator</keyword>
<dbReference type="PANTHER" id="PTHR45526:SF1">
    <property type="entry name" value="TRANSCRIPTIONAL REGULATORY PROTEIN DCUR-RELATED"/>
    <property type="match status" value="1"/>
</dbReference>
<dbReference type="InterPro" id="IPR036388">
    <property type="entry name" value="WH-like_DNA-bd_sf"/>
</dbReference>
<protein>
    <recommendedName>
        <fullName evidence="9">Transcriptional regulatory protein</fullName>
    </recommendedName>
</protein>
<gene>
    <name evidence="12" type="ORF">KV397_09440</name>
</gene>
<dbReference type="PIRSF" id="PIRSF006171">
    <property type="entry name" value="RR_citrat_malat"/>
    <property type="match status" value="1"/>
</dbReference>
<keyword evidence="2 9" id="KW-0963">Cytoplasm</keyword>
<keyword evidence="8 9" id="KW-0804">Transcription</keyword>
<dbReference type="InterPro" id="IPR024187">
    <property type="entry name" value="Sig_transdc_resp-reg_cit/mal"/>
</dbReference>
<evidence type="ECO:0000256" key="7">
    <source>
        <dbReference type="ARBA" id="ARBA00023159"/>
    </source>
</evidence>
<dbReference type="Proteomes" id="UP000830631">
    <property type="component" value="Chromosome"/>
</dbReference>
<evidence type="ECO:0000313" key="12">
    <source>
        <dbReference type="EMBL" id="UPL17960.1"/>
    </source>
</evidence>
<keyword evidence="6 9" id="KW-0238">DNA-binding</keyword>
<dbReference type="EMBL" id="CP078078">
    <property type="protein sequence ID" value="UPL17960.1"/>
    <property type="molecule type" value="Genomic_DNA"/>
</dbReference>
<dbReference type="SMART" id="SM00448">
    <property type="entry name" value="REC"/>
    <property type="match status" value="1"/>
</dbReference>
<evidence type="ECO:0000256" key="4">
    <source>
        <dbReference type="ARBA" id="ARBA00023012"/>
    </source>
</evidence>
<accession>A0ABY4J1P5</accession>
<proteinExistence type="predicted"/>
<keyword evidence="13" id="KW-1185">Reference proteome</keyword>
<dbReference type="Pfam" id="PF00072">
    <property type="entry name" value="Response_reg"/>
    <property type="match status" value="1"/>
</dbReference>
<evidence type="ECO:0000256" key="9">
    <source>
        <dbReference type="PIRNR" id="PIRNR006171"/>
    </source>
</evidence>
<evidence type="ECO:0000259" key="11">
    <source>
        <dbReference type="PROSITE" id="PS50110"/>
    </source>
</evidence>
<evidence type="ECO:0000256" key="10">
    <source>
        <dbReference type="PROSITE-ProRule" id="PRU00169"/>
    </source>
</evidence>
<dbReference type="PANTHER" id="PTHR45526">
    <property type="entry name" value="TRANSCRIPTIONAL REGULATORY PROTEIN DPIA"/>
    <property type="match status" value="1"/>
</dbReference>
<evidence type="ECO:0000256" key="1">
    <source>
        <dbReference type="ARBA" id="ARBA00004496"/>
    </source>
</evidence>
<dbReference type="InterPro" id="IPR001789">
    <property type="entry name" value="Sig_transdc_resp-reg_receiver"/>
</dbReference>
<dbReference type="SUPFAM" id="SSF52172">
    <property type="entry name" value="CheY-like"/>
    <property type="match status" value="1"/>
</dbReference>
<evidence type="ECO:0000256" key="6">
    <source>
        <dbReference type="ARBA" id="ARBA00023125"/>
    </source>
</evidence>
<dbReference type="InterPro" id="IPR005471">
    <property type="entry name" value="Tscrpt_reg_IclR_N"/>
</dbReference>
<evidence type="ECO:0000256" key="2">
    <source>
        <dbReference type="ARBA" id="ARBA00022490"/>
    </source>
</evidence>
<dbReference type="RefSeq" id="WP_261811150.1">
    <property type="nucleotide sequence ID" value="NZ_CP078078.1"/>
</dbReference>
<dbReference type="Gene3D" id="1.10.10.10">
    <property type="entry name" value="Winged helix-like DNA-binding domain superfamily/Winged helix DNA-binding domain"/>
    <property type="match status" value="1"/>
</dbReference>
<name>A0ABY4J1P5_9MICO</name>
<dbReference type="PROSITE" id="PS50110">
    <property type="entry name" value="RESPONSE_REGULATORY"/>
    <property type="match status" value="1"/>
</dbReference>
<dbReference type="Gene3D" id="3.40.50.2300">
    <property type="match status" value="1"/>
</dbReference>
<dbReference type="InterPro" id="IPR051271">
    <property type="entry name" value="2C-system_Tx_regulators"/>
</dbReference>
<keyword evidence="3 10" id="KW-0597">Phosphoprotein</keyword>
<reference evidence="12 13" key="1">
    <citation type="submission" date="2021-06" db="EMBL/GenBank/DDBJ databases">
        <title>Genome-based taxonomic framework of Microbacterium strains isolated from marine environment, the description of four new species and reclassification of four preexisting species.</title>
        <authorList>
            <person name="Lee S.D."/>
            <person name="Kim S.-M."/>
            <person name="Byeon Y.-S."/>
            <person name="Yang H.L."/>
            <person name="Kim I.S."/>
        </authorList>
    </citation>
    <scope>NUCLEOTIDE SEQUENCE [LARGE SCALE GENOMIC DNA]</scope>
    <source>
        <strain evidence="12 13">KSW4-10</strain>
    </source>
</reference>